<feature type="domain" description="CBS" evidence="3">
    <location>
        <begin position="75"/>
        <end position="129"/>
    </location>
</feature>
<gene>
    <name evidence="4" type="ORF">SAMN05216218_104263</name>
</gene>
<keyword evidence="1 2" id="KW-0129">CBS domain</keyword>
<dbReference type="Proteomes" id="UP000199076">
    <property type="component" value="Unassembled WGS sequence"/>
</dbReference>
<feature type="domain" description="CBS" evidence="3">
    <location>
        <begin position="10"/>
        <end position="67"/>
    </location>
</feature>
<sequence length="129" mass="13642">MPETAVSEIMTTPVLTVAPDETLSDVAWAMRDTEIKSVAVIDADCDPVGILTSTDFVQVAADDANPTETTVEERMTAPVETITPDATVTEASAHLLDSGFNHIPVVDDDVVGMLTTTDILRHTAETATA</sequence>
<dbReference type="Pfam" id="PF00571">
    <property type="entry name" value="CBS"/>
    <property type="match status" value="2"/>
</dbReference>
<dbReference type="EMBL" id="FNBK01000004">
    <property type="protein sequence ID" value="SDF21825.1"/>
    <property type="molecule type" value="Genomic_DNA"/>
</dbReference>
<dbReference type="SMART" id="SM00116">
    <property type="entry name" value="CBS"/>
    <property type="match status" value="2"/>
</dbReference>
<dbReference type="PROSITE" id="PS51371">
    <property type="entry name" value="CBS"/>
    <property type="match status" value="2"/>
</dbReference>
<evidence type="ECO:0000256" key="1">
    <source>
        <dbReference type="ARBA" id="ARBA00023122"/>
    </source>
</evidence>
<proteinExistence type="predicted"/>
<protein>
    <submittedName>
        <fullName evidence="4">CBS domain-containing protein</fullName>
    </submittedName>
</protein>
<dbReference type="Gene3D" id="3.10.580.10">
    <property type="entry name" value="CBS-domain"/>
    <property type="match status" value="1"/>
</dbReference>
<dbReference type="PANTHER" id="PTHR43080">
    <property type="entry name" value="CBS DOMAIN-CONTAINING PROTEIN CBSX3, MITOCHONDRIAL"/>
    <property type="match status" value="1"/>
</dbReference>
<dbReference type="STRING" id="660518.SAMN05216218_104263"/>
<organism evidence="4 5">
    <name type="scientific">Halorientalis regularis</name>
    <dbReference type="NCBI Taxonomy" id="660518"/>
    <lineage>
        <taxon>Archaea</taxon>
        <taxon>Methanobacteriati</taxon>
        <taxon>Methanobacteriota</taxon>
        <taxon>Stenosarchaea group</taxon>
        <taxon>Halobacteria</taxon>
        <taxon>Halobacteriales</taxon>
        <taxon>Haloarculaceae</taxon>
        <taxon>Halorientalis</taxon>
    </lineage>
</organism>
<evidence type="ECO:0000313" key="4">
    <source>
        <dbReference type="EMBL" id="SDF21825.1"/>
    </source>
</evidence>
<evidence type="ECO:0000256" key="2">
    <source>
        <dbReference type="PROSITE-ProRule" id="PRU00703"/>
    </source>
</evidence>
<dbReference type="InterPro" id="IPR051257">
    <property type="entry name" value="Diverse_CBS-Domain"/>
</dbReference>
<reference evidence="5" key="1">
    <citation type="submission" date="2016-10" db="EMBL/GenBank/DDBJ databases">
        <authorList>
            <person name="Varghese N."/>
            <person name="Submissions S."/>
        </authorList>
    </citation>
    <scope>NUCLEOTIDE SEQUENCE [LARGE SCALE GENOMIC DNA]</scope>
    <source>
        <strain evidence="5">IBRC-M 10760</strain>
    </source>
</reference>
<evidence type="ECO:0000313" key="5">
    <source>
        <dbReference type="Proteomes" id="UP000199076"/>
    </source>
</evidence>
<dbReference type="AlphaFoldDB" id="A0A1G7JA92"/>
<dbReference type="InterPro" id="IPR046342">
    <property type="entry name" value="CBS_dom_sf"/>
</dbReference>
<name>A0A1G7JA92_9EURY</name>
<dbReference type="InterPro" id="IPR000644">
    <property type="entry name" value="CBS_dom"/>
</dbReference>
<dbReference type="SUPFAM" id="SSF54631">
    <property type="entry name" value="CBS-domain pair"/>
    <property type="match status" value="1"/>
</dbReference>
<dbReference type="OrthoDB" id="8919at2157"/>
<accession>A0A1G7JA92</accession>
<keyword evidence="5" id="KW-1185">Reference proteome</keyword>
<evidence type="ECO:0000259" key="3">
    <source>
        <dbReference type="PROSITE" id="PS51371"/>
    </source>
</evidence>
<dbReference type="RefSeq" id="WP_092690014.1">
    <property type="nucleotide sequence ID" value="NZ_FNBK01000004.1"/>
</dbReference>
<dbReference type="PANTHER" id="PTHR43080:SF2">
    <property type="entry name" value="CBS DOMAIN-CONTAINING PROTEIN"/>
    <property type="match status" value="1"/>
</dbReference>